<dbReference type="GeneID" id="20238207"/>
<dbReference type="KEGG" id="lgi:LOTGIDRAFT_159933"/>
<reference evidence="1 2" key="1">
    <citation type="journal article" date="2013" name="Nature">
        <title>Insights into bilaterian evolution from three spiralian genomes.</title>
        <authorList>
            <person name="Simakov O."/>
            <person name="Marletaz F."/>
            <person name="Cho S.J."/>
            <person name="Edsinger-Gonzales E."/>
            <person name="Havlak P."/>
            <person name="Hellsten U."/>
            <person name="Kuo D.H."/>
            <person name="Larsson T."/>
            <person name="Lv J."/>
            <person name="Arendt D."/>
            <person name="Savage R."/>
            <person name="Osoegawa K."/>
            <person name="de Jong P."/>
            <person name="Grimwood J."/>
            <person name="Chapman J.A."/>
            <person name="Shapiro H."/>
            <person name="Aerts A."/>
            <person name="Otillar R.P."/>
            <person name="Terry A.Y."/>
            <person name="Boore J.L."/>
            <person name="Grigoriev I.V."/>
            <person name="Lindberg D.R."/>
            <person name="Seaver E.C."/>
            <person name="Weisblat D.A."/>
            <person name="Putnam N.H."/>
            <person name="Rokhsar D.S."/>
        </authorList>
    </citation>
    <scope>NUCLEOTIDE SEQUENCE [LARGE SCALE GENOMIC DNA]</scope>
</reference>
<dbReference type="Proteomes" id="UP000030746">
    <property type="component" value="Unassembled WGS sequence"/>
</dbReference>
<dbReference type="CTD" id="20238207"/>
<protein>
    <submittedName>
        <fullName evidence="1">Uncharacterized protein</fullName>
    </submittedName>
</protein>
<dbReference type="AlphaFoldDB" id="V4AHY4"/>
<dbReference type="EMBL" id="KB201459">
    <property type="protein sequence ID" value="ESO96517.1"/>
    <property type="molecule type" value="Genomic_DNA"/>
</dbReference>
<organism evidence="1 2">
    <name type="scientific">Lottia gigantea</name>
    <name type="common">Giant owl limpet</name>
    <dbReference type="NCBI Taxonomy" id="225164"/>
    <lineage>
        <taxon>Eukaryota</taxon>
        <taxon>Metazoa</taxon>
        <taxon>Spiralia</taxon>
        <taxon>Lophotrochozoa</taxon>
        <taxon>Mollusca</taxon>
        <taxon>Gastropoda</taxon>
        <taxon>Patellogastropoda</taxon>
        <taxon>Lottioidea</taxon>
        <taxon>Lottiidae</taxon>
        <taxon>Lottia</taxon>
    </lineage>
</organism>
<dbReference type="HOGENOM" id="CLU_123015_0_0_1"/>
<sequence length="167" mass="19141">MDNWREYQKAYDINNYSAEHRFYTRKNVNGFAGTFVINEKTFEAPVAETTLFLFTSDTVPYWFSTYSMIVLLHGYGSPLKISMFHPSGSITVQYLGNKFQSLCRNINCQHEVNIDPMSTHKKEIVDPSGWSMFTAVLAPDLVGKEGTRKIMYDSELRCKLDGVIDNP</sequence>
<gene>
    <name evidence="1" type="ORF">LOTGIDRAFT_159933</name>
</gene>
<dbReference type="RefSeq" id="XP_009052870.1">
    <property type="nucleotide sequence ID" value="XM_009054622.1"/>
</dbReference>
<keyword evidence="2" id="KW-1185">Reference proteome</keyword>
<evidence type="ECO:0000313" key="2">
    <source>
        <dbReference type="Proteomes" id="UP000030746"/>
    </source>
</evidence>
<name>V4AHY4_LOTGI</name>
<proteinExistence type="predicted"/>
<accession>V4AHY4</accession>
<evidence type="ECO:0000313" key="1">
    <source>
        <dbReference type="EMBL" id="ESO96517.1"/>
    </source>
</evidence>